<gene>
    <name evidence="1" type="ORF">VB798_00060</name>
</gene>
<name>A0ABU5SCF3_9BACT</name>
<dbReference type="EMBL" id="JAYGIM010000001">
    <property type="protein sequence ID" value="MEA5424943.1"/>
    <property type="molecule type" value="Genomic_DNA"/>
</dbReference>
<evidence type="ECO:0000313" key="1">
    <source>
        <dbReference type="EMBL" id="MEA5424943.1"/>
    </source>
</evidence>
<organism evidence="1 2">
    <name type="scientific">Arcicella lustrica</name>
    <dbReference type="NCBI Taxonomy" id="2984196"/>
    <lineage>
        <taxon>Bacteria</taxon>
        <taxon>Pseudomonadati</taxon>
        <taxon>Bacteroidota</taxon>
        <taxon>Cytophagia</taxon>
        <taxon>Cytophagales</taxon>
        <taxon>Flectobacillaceae</taxon>
        <taxon>Arcicella</taxon>
    </lineage>
</organism>
<evidence type="ECO:0000313" key="2">
    <source>
        <dbReference type="Proteomes" id="UP001302222"/>
    </source>
</evidence>
<dbReference type="Proteomes" id="UP001302222">
    <property type="component" value="Unassembled WGS sequence"/>
</dbReference>
<protein>
    <submittedName>
        <fullName evidence="1">Uncharacterized protein</fullName>
    </submittedName>
</protein>
<sequence length="121" mass="14481">MLTERDLLFNIIQNTPENSVWNISSDSWERIPEVFSQFISINETYGWDIVIRNDNRAQILEIIDKEEIYDKIIHQNIMLGSITIFKSYDHMIISFLEKSFPCFESIIQKYQQAEFEVLELR</sequence>
<proteinExistence type="predicted"/>
<reference evidence="1 2" key="1">
    <citation type="submission" date="2023-12" db="EMBL/GenBank/DDBJ databases">
        <title>Novel species of the genus Arcicella isolated from rivers.</title>
        <authorList>
            <person name="Lu H."/>
        </authorList>
    </citation>
    <scope>NUCLEOTIDE SEQUENCE [LARGE SCALE GENOMIC DNA]</scope>
    <source>
        <strain evidence="1 2">DC25W</strain>
    </source>
</reference>
<dbReference type="RefSeq" id="WP_323254659.1">
    <property type="nucleotide sequence ID" value="NZ_JAYGIM010000001.1"/>
</dbReference>
<comment type="caution">
    <text evidence="1">The sequence shown here is derived from an EMBL/GenBank/DDBJ whole genome shotgun (WGS) entry which is preliminary data.</text>
</comment>
<keyword evidence="2" id="KW-1185">Reference proteome</keyword>
<accession>A0ABU5SCF3</accession>